<gene>
    <name evidence="3" type="primary">LOC115757088</name>
</gene>
<evidence type="ECO:0000313" key="3">
    <source>
        <dbReference type="RefSeq" id="XP_030553043.2"/>
    </source>
</evidence>
<dbReference type="Proteomes" id="UP000827889">
    <property type="component" value="Chromosome 9"/>
</dbReference>
<feature type="domain" description="Integrase zinc-binding" evidence="1">
    <location>
        <begin position="116"/>
        <end position="174"/>
    </location>
</feature>
<dbReference type="Gene3D" id="1.10.340.70">
    <property type="match status" value="1"/>
</dbReference>
<dbReference type="Pfam" id="PF17921">
    <property type="entry name" value="Integrase_H2C2"/>
    <property type="match status" value="1"/>
</dbReference>
<dbReference type="RefSeq" id="XP_030553043.2">
    <property type="nucleotide sequence ID" value="XM_030697183.2"/>
</dbReference>
<name>A0A8B8R369_9MYRT</name>
<dbReference type="KEGG" id="rarg:115757088"/>
<evidence type="ECO:0000313" key="2">
    <source>
        <dbReference type="Proteomes" id="UP000827889"/>
    </source>
</evidence>
<dbReference type="InterPro" id="IPR052160">
    <property type="entry name" value="Gypsy_RT_Integrase-like"/>
</dbReference>
<keyword evidence="2" id="KW-1185">Reference proteome</keyword>
<dbReference type="InterPro" id="IPR041588">
    <property type="entry name" value="Integrase_H2C2"/>
</dbReference>
<proteinExistence type="predicted"/>
<dbReference type="GeneID" id="115757088"/>
<dbReference type="PANTHER" id="PTHR47266">
    <property type="entry name" value="ENDONUCLEASE-RELATED"/>
    <property type="match status" value="1"/>
</dbReference>
<evidence type="ECO:0000259" key="1">
    <source>
        <dbReference type="Pfam" id="PF17921"/>
    </source>
</evidence>
<dbReference type="AlphaFoldDB" id="A0A8B8R369"/>
<accession>A0A8B8R369</accession>
<organism evidence="2 3">
    <name type="scientific">Rhodamnia argentea</name>
    <dbReference type="NCBI Taxonomy" id="178133"/>
    <lineage>
        <taxon>Eukaryota</taxon>
        <taxon>Viridiplantae</taxon>
        <taxon>Streptophyta</taxon>
        <taxon>Embryophyta</taxon>
        <taxon>Tracheophyta</taxon>
        <taxon>Spermatophyta</taxon>
        <taxon>Magnoliopsida</taxon>
        <taxon>eudicotyledons</taxon>
        <taxon>Gunneridae</taxon>
        <taxon>Pentapetalae</taxon>
        <taxon>rosids</taxon>
        <taxon>malvids</taxon>
        <taxon>Myrtales</taxon>
        <taxon>Myrtaceae</taxon>
        <taxon>Myrtoideae</taxon>
        <taxon>Myrteae</taxon>
        <taxon>Australasian group</taxon>
        <taxon>Rhodamnia</taxon>
    </lineage>
</organism>
<protein>
    <submittedName>
        <fullName evidence="3">Uncharacterized protein LOC115757088</fullName>
    </submittedName>
</protein>
<sequence>MELLKDYDCNILYHSGKANRVVDAFSQKSTIACLLVKGWSLLEGLRDSEFKLEVYRLSSLIATLRIEPEIREQINALQAADPETQKILEVDIKKRKPKFQVLGDGILKFCGCVPIDKVLKERILSKAHRSNYGIHPVSTKMYQNLRRHYWENGMKVDVAKYVAKCLTCQQGKARYCKPSGLL</sequence>
<reference evidence="3" key="1">
    <citation type="submission" date="2025-08" db="UniProtKB">
        <authorList>
            <consortium name="RefSeq"/>
        </authorList>
    </citation>
    <scope>IDENTIFICATION</scope>
    <source>
        <tissue evidence="3">Leaf</tissue>
    </source>
</reference>